<reference evidence="2" key="1">
    <citation type="submission" date="2015-04" db="UniProtKB">
        <authorList>
            <consortium name="EnsemblPlants"/>
        </authorList>
    </citation>
    <scope>IDENTIFICATION</scope>
</reference>
<organism evidence="2">
    <name type="scientific">Oryza punctata</name>
    <name type="common">Red rice</name>
    <dbReference type="NCBI Taxonomy" id="4537"/>
    <lineage>
        <taxon>Eukaryota</taxon>
        <taxon>Viridiplantae</taxon>
        <taxon>Streptophyta</taxon>
        <taxon>Embryophyta</taxon>
        <taxon>Tracheophyta</taxon>
        <taxon>Spermatophyta</taxon>
        <taxon>Magnoliopsida</taxon>
        <taxon>Liliopsida</taxon>
        <taxon>Poales</taxon>
        <taxon>Poaceae</taxon>
        <taxon>BOP clade</taxon>
        <taxon>Oryzoideae</taxon>
        <taxon>Oryzeae</taxon>
        <taxon>Oryzinae</taxon>
        <taxon>Oryza</taxon>
    </lineage>
</organism>
<proteinExistence type="predicted"/>
<dbReference type="AlphaFoldDB" id="A0A0E0MF00"/>
<reference evidence="2" key="2">
    <citation type="submission" date="2018-05" db="EMBL/GenBank/DDBJ databases">
        <title>OpunRS2 (Oryza punctata Reference Sequence Version 2).</title>
        <authorList>
            <person name="Zhang J."/>
            <person name="Kudrna D."/>
            <person name="Lee S."/>
            <person name="Talag J."/>
            <person name="Welchert J."/>
            <person name="Wing R.A."/>
        </authorList>
    </citation>
    <scope>NUCLEOTIDE SEQUENCE [LARGE SCALE GENOMIC DNA]</scope>
</reference>
<dbReference type="EnsemblPlants" id="OPUNC11G09990.4">
    <property type="protein sequence ID" value="OPUNC11G09990.4"/>
    <property type="gene ID" value="OPUNC11G09990"/>
</dbReference>
<evidence type="ECO:0000313" key="2">
    <source>
        <dbReference type="EnsemblPlants" id="OPUNC11G09990.4"/>
    </source>
</evidence>
<dbReference type="HOGENOM" id="CLU_1279444_0_0_1"/>
<evidence type="ECO:0000313" key="3">
    <source>
        <dbReference type="Proteomes" id="UP000026962"/>
    </source>
</evidence>
<accession>A0A0E0MF00</accession>
<sequence>MNRIFQLLRQIKDRLSFDPSNTSSLRILLAKKDWFLHVLRGGSAGSGVPCKIRPPSVRIRPPQSGRLVPEPAVAAGCDGVEAAAWMWTRRRGAAAAQMRGLRQIRRLPPGRGDRVQLQPPRHGRPTPKLWRRRCSHGGGRCDGVGREISGWMAGGSDAASGVRPVLTAQRRARLGGRGGATGDDGHRLDARRRDWHDKKFACYKGANQGSRFRTCS</sequence>
<keyword evidence="3" id="KW-1185">Reference proteome</keyword>
<name>A0A0E0MF00_ORYPU</name>
<protein>
    <submittedName>
        <fullName evidence="2">Uncharacterized protein</fullName>
    </submittedName>
</protein>
<evidence type="ECO:0000256" key="1">
    <source>
        <dbReference type="SAM" id="MobiDB-lite"/>
    </source>
</evidence>
<dbReference type="Proteomes" id="UP000026962">
    <property type="component" value="Chromosome 11"/>
</dbReference>
<feature type="region of interest" description="Disordered" evidence="1">
    <location>
        <begin position="107"/>
        <end position="127"/>
    </location>
</feature>
<dbReference type="Gramene" id="OPUNC11G09990.4">
    <property type="protein sequence ID" value="OPUNC11G09990.4"/>
    <property type="gene ID" value="OPUNC11G09990"/>
</dbReference>
<dbReference type="EnsemblPlants" id="OPUNC11G09990.2">
    <property type="protein sequence ID" value="OPUNC11G09990.2"/>
    <property type="gene ID" value="OPUNC11G09990"/>
</dbReference>
<dbReference type="Gramene" id="OPUNC11G09990.2">
    <property type="protein sequence ID" value="OPUNC11G09990.2"/>
    <property type="gene ID" value="OPUNC11G09990"/>
</dbReference>